<proteinExistence type="predicted"/>
<dbReference type="InterPro" id="IPR036909">
    <property type="entry name" value="Cyt_c-like_dom_sf"/>
</dbReference>
<dbReference type="SUPFAM" id="SSF46626">
    <property type="entry name" value="Cytochrome c"/>
    <property type="match status" value="2"/>
</dbReference>
<reference evidence="6" key="1">
    <citation type="submission" date="2021-08" db="EMBL/GenBank/DDBJ databases">
        <title>Hoeflea bacterium WL0058 sp. nov., isolated from the sediment.</title>
        <authorList>
            <person name="Wang L."/>
            <person name="Zhang D."/>
        </authorList>
    </citation>
    <scope>NUCLEOTIDE SEQUENCE</scope>
    <source>
        <strain evidence="6">WL0058</strain>
    </source>
</reference>
<dbReference type="AlphaFoldDB" id="A0AAE3D3A5"/>
<evidence type="ECO:0000256" key="3">
    <source>
        <dbReference type="ARBA" id="ARBA00023004"/>
    </source>
</evidence>
<sequence length="303" mass="31833">MRKIIGSLIVLAVIAAVVLWFLSAPGPLPQSAFDGLSDPDPERGRQVFLAGGCTSCHAAPDAEGEDKLILSGGLAIESDFGVFHAPNISSDPNAGIGGWSFADFANAMKAGVGARGEHLYPSFPYTSYTRMTMADLNDLFAYMQTLPASSEASLGHDLPFPFNIRRGLGLWKMLYLKDGPVVDLAGADEQVARGQYLVEGAGHCGECHTPRDMIGGLKRAAWLSGAPNPDGPGVIPNITPDGGVASWSAADIAYYLESGFTPDFDSVGGSMVAVQKNFAELPASDREAVAAYLKAIPGHPDGY</sequence>
<dbReference type="GO" id="GO:0046872">
    <property type="term" value="F:metal ion binding"/>
    <property type="evidence" value="ECO:0007669"/>
    <property type="project" value="UniProtKB-KW"/>
</dbReference>
<feature type="domain" description="Cytochrome c" evidence="5">
    <location>
        <begin position="39"/>
        <end position="147"/>
    </location>
</feature>
<dbReference type="InterPro" id="IPR009056">
    <property type="entry name" value="Cyt_c-like_dom"/>
</dbReference>
<gene>
    <name evidence="6" type="ORF">K1W69_19620</name>
</gene>
<evidence type="ECO:0000256" key="4">
    <source>
        <dbReference type="PROSITE-ProRule" id="PRU00433"/>
    </source>
</evidence>
<keyword evidence="3 4" id="KW-0408">Iron</keyword>
<dbReference type="GO" id="GO:0020037">
    <property type="term" value="F:heme binding"/>
    <property type="evidence" value="ECO:0007669"/>
    <property type="project" value="InterPro"/>
</dbReference>
<keyword evidence="7" id="KW-1185">Reference proteome</keyword>
<accession>A0AAE3D3A5</accession>
<dbReference type="Gene3D" id="1.10.760.10">
    <property type="entry name" value="Cytochrome c-like domain"/>
    <property type="match status" value="2"/>
</dbReference>
<keyword evidence="2 4" id="KW-0479">Metal-binding</keyword>
<dbReference type="InterPro" id="IPR051459">
    <property type="entry name" value="Cytochrome_c-type_DH"/>
</dbReference>
<organism evidence="6 7">
    <name type="scientific">Flavimaribacter sediminis</name>
    <dbReference type="NCBI Taxonomy" id="2865987"/>
    <lineage>
        <taxon>Bacteria</taxon>
        <taxon>Pseudomonadati</taxon>
        <taxon>Pseudomonadota</taxon>
        <taxon>Alphaproteobacteria</taxon>
        <taxon>Hyphomicrobiales</taxon>
        <taxon>Rhizobiaceae</taxon>
        <taxon>Flavimaribacter</taxon>
    </lineage>
</organism>
<keyword evidence="1 4" id="KW-0349">Heme</keyword>
<evidence type="ECO:0000313" key="7">
    <source>
        <dbReference type="Proteomes" id="UP001196509"/>
    </source>
</evidence>
<feature type="domain" description="Cytochrome c" evidence="5">
    <location>
        <begin position="189"/>
        <end position="297"/>
    </location>
</feature>
<dbReference type="PANTHER" id="PTHR35008">
    <property type="entry name" value="BLL4482 PROTEIN-RELATED"/>
    <property type="match status" value="1"/>
</dbReference>
<evidence type="ECO:0000256" key="1">
    <source>
        <dbReference type="ARBA" id="ARBA00022617"/>
    </source>
</evidence>
<dbReference type="PANTHER" id="PTHR35008:SF8">
    <property type="entry name" value="ALCOHOL DEHYDROGENASE CYTOCHROME C SUBUNIT"/>
    <property type="match status" value="1"/>
</dbReference>
<name>A0AAE3D3A5_9HYPH</name>
<evidence type="ECO:0000313" key="6">
    <source>
        <dbReference type="EMBL" id="MBW8639413.1"/>
    </source>
</evidence>
<comment type="caution">
    <text evidence="6">The sequence shown here is derived from an EMBL/GenBank/DDBJ whole genome shotgun (WGS) entry which is preliminary data.</text>
</comment>
<dbReference type="Pfam" id="PF00034">
    <property type="entry name" value="Cytochrom_C"/>
    <property type="match status" value="1"/>
</dbReference>
<dbReference type="PROSITE" id="PS51007">
    <property type="entry name" value="CYTC"/>
    <property type="match status" value="2"/>
</dbReference>
<protein>
    <submittedName>
        <fullName evidence="6">Cytochrome c</fullName>
    </submittedName>
</protein>
<dbReference type="GO" id="GO:0009055">
    <property type="term" value="F:electron transfer activity"/>
    <property type="evidence" value="ECO:0007669"/>
    <property type="project" value="InterPro"/>
</dbReference>
<dbReference type="RefSeq" id="WP_220230146.1">
    <property type="nucleotide sequence ID" value="NZ_JAICBX010000004.1"/>
</dbReference>
<evidence type="ECO:0000256" key="2">
    <source>
        <dbReference type="ARBA" id="ARBA00022723"/>
    </source>
</evidence>
<evidence type="ECO:0000259" key="5">
    <source>
        <dbReference type="PROSITE" id="PS51007"/>
    </source>
</evidence>
<dbReference type="EMBL" id="JAICBX010000004">
    <property type="protein sequence ID" value="MBW8639413.1"/>
    <property type="molecule type" value="Genomic_DNA"/>
</dbReference>
<dbReference type="Proteomes" id="UP001196509">
    <property type="component" value="Unassembled WGS sequence"/>
</dbReference>